<accession>A0A485KAD0</accession>
<evidence type="ECO:0000313" key="7">
    <source>
        <dbReference type="Proteomes" id="UP000332933"/>
    </source>
</evidence>
<name>A0A485KAD0_9STRA</name>
<dbReference type="PROSITE" id="PS50056">
    <property type="entry name" value="TYR_PHOSPHATASE_2"/>
    <property type="match status" value="1"/>
</dbReference>
<dbReference type="Proteomes" id="UP000332933">
    <property type="component" value="Unassembled WGS sequence"/>
</dbReference>
<keyword evidence="2" id="KW-0378">Hydrolase</keyword>
<dbReference type="EC" id="3.1.3.48" evidence="1"/>
<dbReference type="SUPFAM" id="SSF52799">
    <property type="entry name" value="(Phosphotyrosine protein) phosphatases II"/>
    <property type="match status" value="1"/>
</dbReference>
<dbReference type="InterPro" id="IPR022778">
    <property type="entry name" value="CDKN3"/>
</dbReference>
<dbReference type="EMBL" id="CAADRA010000440">
    <property type="protein sequence ID" value="VFT80141.1"/>
    <property type="molecule type" value="Genomic_DNA"/>
</dbReference>
<evidence type="ECO:0000313" key="5">
    <source>
        <dbReference type="EMBL" id="KAF0716226.1"/>
    </source>
</evidence>
<proteinExistence type="predicted"/>
<protein>
    <recommendedName>
        <fullName evidence="1">protein-tyrosine-phosphatase</fullName>
        <ecNumber evidence="1">3.1.3.48</ecNumber>
    </recommendedName>
</protein>
<evidence type="ECO:0000259" key="4">
    <source>
        <dbReference type="PROSITE" id="PS50056"/>
    </source>
</evidence>
<reference evidence="6 7" key="1">
    <citation type="submission" date="2019-03" db="EMBL/GenBank/DDBJ databases">
        <authorList>
            <person name="Gaulin E."/>
            <person name="Dumas B."/>
        </authorList>
    </citation>
    <scope>NUCLEOTIDE SEQUENCE [LARGE SCALE GENOMIC DNA]</scope>
    <source>
        <strain evidence="6">CBS 568.67</strain>
    </source>
</reference>
<reference evidence="5" key="2">
    <citation type="submission" date="2019-06" db="EMBL/GenBank/DDBJ databases">
        <title>Genomics analysis of Aphanomyces spp. identifies a new class of oomycete effector associated with host adaptation.</title>
        <authorList>
            <person name="Gaulin E."/>
        </authorList>
    </citation>
    <scope>NUCLEOTIDE SEQUENCE</scope>
    <source>
        <strain evidence="5">CBS 578.67</strain>
    </source>
</reference>
<sequence>MVVLEAATKQYNSKAWQDAGRARGEIHAKAGDVIPFNETPAATLGNGPDHWYHLDLHSADAVAQYLPHHKLKTKNASVLGSVFTTRCPRAIDFQAFDETGVRQWIEGDVSCPISDSWLTEMRAKASDESGQPAFPFGVTDATLLAKRMRDHRITLVVILVEDDELEHVHSNTLGAFYKGCGTAKHPIRVLRTPFLDFSCPSHCLEHKDVVEICTTLAEGMNCLVHCFGGSGRTGTVVVGALCCLGLFDPNGAIKYAHSVKSTYIETPAQLDLVQGEFEEILVGGEGLSQVVGEITALEVAGQKEVASAMANMILMEVMTDDENQERAQHCCLVM</sequence>
<dbReference type="Gene3D" id="3.90.190.10">
    <property type="entry name" value="Protein tyrosine phosphatase superfamily"/>
    <property type="match status" value="1"/>
</dbReference>
<dbReference type="InterPro" id="IPR029021">
    <property type="entry name" value="Prot-tyrosine_phosphatase-like"/>
</dbReference>
<feature type="domain" description="Tyrosine specific protein phosphatases" evidence="4">
    <location>
        <begin position="207"/>
        <end position="271"/>
    </location>
</feature>
<dbReference type="GO" id="GO:0004725">
    <property type="term" value="F:protein tyrosine phosphatase activity"/>
    <property type="evidence" value="ECO:0007669"/>
    <property type="project" value="UniProtKB-EC"/>
</dbReference>
<dbReference type="InterPro" id="IPR016130">
    <property type="entry name" value="Tyr_Pase_AS"/>
</dbReference>
<dbReference type="EMBL" id="VJMH01000440">
    <property type="protein sequence ID" value="KAF0716226.1"/>
    <property type="molecule type" value="Genomic_DNA"/>
</dbReference>
<keyword evidence="7" id="KW-1185">Reference proteome</keyword>
<evidence type="ECO:0000256" key="3">
    <source>
        <dbReference type="ARBA" id="ARBA00022912"/>
    </source>
</evidence>
<evidence type="ECO:0000256" key="2">
    <source>
        <dbReference type="ARBA" id="ARBA00022801"/>
    </source>
</evidence>
<evidence type="ECO:0000256" key="1">
    <source>
        <dbReference type="ARBA" id="ARBA00013064"/>
    </source>
</evidence>
<organism evidence="6 7">
    <name type="scientific">Aphanomyces stellatus</name>
    <dbReference type="NCBI Taxonomy" id="120398"/>
    <lineage>
        <taxon>Eukaryota</taxon>
        <taxon>Sar</taxon>
        <taxon>Stramenopiles</taxon>
        <taxon>Oomycota</taxon>
        <taxon>Saprolegniomycetes</taxon>
        <taxon>Saprolegniales</taxon>
        <taxon>Verrucalvaceae</taxon>
        <taxon>Aphanomyces</taxon>
    </lineage>
</organism>
<dbReference type="AlphaFoldDB" id="A0A485KAD0"/>
<dbReference type="Pfam" id="PF05706">
    <property type="entry name" value="CDKN3"/>
    <property type="match status" value="1"/>
</dbReference>
<dbReference type="InterPro" id="IPR000387">
    <property type="entry name" value="Tyr_Pase_dom"/>
</dbReference>
<gene>
    <name evidence="6" type="primary">Aste57867_2958</name>
    <name evidence="5" type="ORF">As57867_002949</name>
    <name evidence="6" type="ORF">ASTE57867_2958</name>
</gene>
<evidence type="ECO:0000313" key="6">
    <source>
        <dbReference type="EMBL" id="VFT80141.1"/>
    </source>
</evidence>
<keyword evidence="3" id="KW-0904">Protein phosphatase</keyword>
<dbReference type="PROSITE" id="PS00383">
    <property type="entry name" value="TYR_PHOSPHATASE_1"/>
    <property type="match status" value="1"/>
</dbReference>